<dbReference type="GO" id="GO:0005886">
    <property type="term" value="C:plasma membrane"/>
    <property type="evidence" value="ECO:0007669"/>
    <property type="project" value="UniProtKB-SubCell"/>
</dbReference>
<dbReference type="GO" id="GO:0022857">
    <property type="term" value="F:transmembrane transporter activity"/>
    <property type="evidence" value="ECO:0007669"/>
    <property type="project" value="InterPro"/>
</dbReference>
<dbReference type="InterPro" id="IPR011701">
    <property type="entry name" value="MFS"/>
</dbReference>
<feature type="transmembrane region" description="Helical" evidence="8">
    <location>
        <begin position="224"/>
        <end position="243"/>
    </location>
</feature>
<feature type="transmembrane region" description="Helical" evidence="8">
    <location>
        <begin position="526"/>
        <end position="545"/>
    </location>
</feature>
<dbReference type="Gene3D" id="1.20.1720.10">
    <property type="entry name" value="Multidrug resistance protein D"/>
    <property type="match status" value="1"/>
</dbReference>
<name>A0A7Y9LUG0_9MICC</name>
<feature type="transmembrane region" description="Helical" evidence="8">
    <location>
        <begin position="249"/>
        <end position="272"/>
    </location>
</feature>
<dbReference type="PROSITE" id="PS50850">
    <property type="entry name" value="MFS"/>
    <property type="match status" value="1"/>
</dbReference>
<dbReference type="PRINTS" id="PR01036">
    <property type="entry name" value="TCRTETB"/>
</dbReference>
<dbReference type="CDD" id="cd17502">
    <property type="entry name" value="MFS_Azr1_MDR_like"/>
    <property type="match status" value="1"/>
</dbReference>
<accession>A0A7Y9LUG0</accession>
<keyword evidence="5 8" id="KW-0812">Transmembrane</keyword>
<feature type="transmembrane region" description="Helical" evidence="8">
    <location>
        <begin position="329"/>
        <end position="347"/>
    </location>
</feature>
<feature type="transmembrane region" description="Helical" evidence="8">
    <location>
        <begin position="33"/>
        <end position="55"/>
    </location>
</feature>
<evidence type="ECO:0000313" key="11">
    <source>
        <dbReference type="Proteomes" id="UP000521748"/>
    </source>
</evidence>
<evidence type="ECO:0000313" key="10">
    <source>
        <dbReference type="EMBL" id="NYE95760.1"/>
    </source>
</evidence>
<feature type="domain" description="Major facilitator superfamily (MFS) profile" evidence="9">
    <location>
        <begin position="33"/>
        <end position="550"/>
    </location>
</feature>
<organism evidence="10 11">
    <name type="scientific">Psychromicrobium silvestre</name>
    <dbReference type="NCBI Taxonomy" id="1645614"/>
    <lineage>
        <taxon>Bacteria</taxon>
        <taxon>Bacillati</taxon>
        <taxon>Actinomycetota</taxon>
        <taxon>Actinomycetes</taxon>
        <taxon>Micrococcales</taxon>
        <taxon>Micrococcaceae</taxon>
        <taxon>Psychromicrobium</taxon>
    </lineage>
</organism>
<dbReference type="Proteomes" id="UP000521748">
    <property type="component" value="Unassembled WGS sequence"/>
</dbReference>
<feature type="transmembrane region" description="Helical" evidence="8">
    <location>
        <begin position="428"/>
        <end position="449"/>
    </location>
</feature>
<dbReference type="EMBL" id="JACBYQ010000002">
    <property type="protein sequence ID" value="NYE95760.1"/>
    <property type="molecule type" value="Genomic_DNA"/>
</dbReference>
<feature type="transmembrane region" description="Helical" evidence="8">
    <location>
        <begin position="160"/>
        <end position="180"/>
    </location>
</feature>
<reference evidence="10 11" key="1">
    <citation type="submission" date="2020-07" db="EMBL/GenBank/DDBJ databases">
        <title>Sequencing the genomes of 1000 actinobacteria strains.</title>
        <authorList>
            <person name="Klenk H.-P."/>
        </authorList>
    </citation>
    <scope>NUCLEOTIDE SEQUENCE [LARGE SCALE GENOMIC DNA]</scope>
    <source>
        <strain evidence="10 11">DSM 102047</strain>
    </source>
</reference>
<dbReference type="InterPro" id="IPR020846">
    <property type="entry name" value="MFS_dom"/>
</dbReference>
<protein>
    <submittedName>
        <fullName evidence="10">EmrB/QacA subfamily drug resistance transporter</fullName>
    </submittedName>
</protein>
<keyword evidence="7 8" id="KW-0472">Membrane</keyword>
<dbReference type="Pfam" id="PF07690">
    <property type="entry name" value="MFS_1"/>
    <property type="match status" value="1"/>
</dbReference>
<evidence type="ECO:0000256" key="2">
    <source>
        <dbReference type="ARBA" id="ARBA00007520"/>
    </source>
</evidence>
<feature type="transmembrane region" description="Helical" evidence="8">
    <location>
        <begin position="67"/>
        <end position="86"/>
    </location>
</feature>
<dbReference type="RefSeq" id="WP_179389500.1">
    <property type="nucleotide sequence ID" value="NZ_JACBYQ010000002.1"/>
</dbReference>
<dbReference type="InterPro" id="IPR036259">
    <property type="entry name" value="MFS_trans_sf"/>
</dbReference>
<proteinExistence type="inferred from homology"/>
<evidence type="ECO:0000256" key="1">
    <source>
        <dbReference type="ARBA" id="ARBA00004651"/>
    </source>
</evidence>
<keyword evidence="6 8" id="KW-1133">Transmembrane helix</keyword>
<dbReference type="PANTHER" id="PTHR23501:SF197">
    <property type="entry name" value="COMD"/>
    <property type="match status" value="1"/>
</dbReference>
<keyword evidence="11" id="KW-1185">Reference proteome</keyword>
<sequence>MSHATTNEASKLAKNKRIPEAGQPYTHRQIMTVLIGLLLGMFLAALDQTIVSSSIYTISNDLNGLSLQAWATTAYLITSTVSTPLYGKLSDIFGRRPLYIIAITIFLAGSIYSGFVQSMGELAVARGIQGLGAGGLMSLGLAIIGDIVPLKDRGKYQGYFMSVFGISSVLGPVVGGFFAGSSQILWITGWRWVFLVNVPIALAALVVVWMFLHLPKKGGVRQKVDYWGAASITLALVPLLIVAEQGRDWGWSSGGALLCYGLGALGIIAFILSERMAGDSALIPLRFFKIPAFGISALLNFIIGIGMFGAIAMLPMYLQLVAGLTPTQAGLLMITFTVGILIGSITSGQVISRTGTYRIFPIVGTFILGGSALTMGLLLGVDTSLVVPGGIAVAFGLGLGFCMQPLVLAMQTAVPPKDMGVATSSATFFRSMGGTVGTAVFISMLFATAQDKIATLLGDAMKNSSYASMFKDPAVLSDPNNKGFLDFLKNAQSGGSSDLNDTSWLHDANKALTQPIRDGFAQSIDIVMLTAAGLVAVAFLITFFLPKKKLTDPREAAAAKEEAAAAL</sequence>
<feature type="transmembrane region" description="Helical" evidence="8">
    <location>
        <begin position="192"/>
        <end position="212"/>
    </location>
</feature>
<keyword evidence="3" id="KW-0813">Transport</keyword>
<dbReference type="FunFam" id="1.20.1720.10:FF:000004">
    <property type="entry name" value="EmrB/QacA family drug resistance transporter"/>
    <property type="match status" value="1"/>
</dbReference>
<feature type="transmembrane region" description="Helical" evidence="8">
    <location>
        <begin position="385"/>
        <end position="408"/>
    </location>
</feature>
<dbReference type="SUPFAM" id="SSF103473">
    <property type="entry name" value="MFS general substrate transporter"/>
    <property type="match status" value="1"/>
</dbReference>
<evidence type="ECO:0000259" key="9">
    <source>
        <dbReference type="PROSITE" id="PS50850"/>
    </source>
</evidence>
<gene>
    <name evidence="10" type="ORF">FHU41_002010</name>
</gene>
<evidence type="ECO:0000256" key="7">
    <source>
        <dbReference type="ARBA" id="ARBA00023136"/>
    </source>
</evidence>
<evidence type="ECO:0000256" key="3">
    <source>
        <dbReference type="ARBA" id="ARBA00022448"/>
    </source>
</evidence>
<comment type="subcellular location">
    <subcellularLocation>
        <location evidence="1">Cell membrane</location>
        <topology evidence="1">Multi-pass membrane protein</topology>
    </subcellularLocation>
</comment>
<dbReference type="AlphaFoldDB" id="A0A7Y9LUG0"/>
<dbReference type="Gene3D" id="1.20.1250.20">
    <property type="entry name" value="MFS general substrate transporter like domains"/>
    <property type="match status" value="1"/>
</dbReference>
<feature type="transmembrane region" description="Helical" evidence="8">
    <location>
        <begin position="359"/>
        <end position="379"/>
    </location>
</feature>
<comment type="similarity">
    <text evidence="2">Belongs to the major facilitator superfamily. TCR/Tet family.</text>
</comment>
<feature type="transmembrane region" description="Helical" evidence="8">
    <location>
        <begin position="128"/>
        <end position="148"/>
    </location>
</feature>
<feature type="transmembrane region" description="Helical" evidence="8">
    <location>
        <begin position="98"/>
        <end position="116"/>
    </location>
</feature>
<evidence type="ECO:0000256" key="5">
    <source>
        <dbReference type="ARBA" id="ARBA00022692"/>
    </source>
</evidence>
<feature type="transmembrane region" description="Helical" evidence="8">
    <location>
        <begin position="293"/>
        <end position="317"/>
    </location>
</feature>
<evidence type="ECO:0000256" key="8">
    <source>
        <dbReference type="SAM" id="Phobius"/>
    </source>
</evidence>
<evidence type="ECO:0000256" key="6">
    <source>
        <dbReference type="ARBA" id="ARBA00022989"/>
    </source>
</evidence>
<comment type="caution">
    <text evidence="10">The sequence shown here is derived from an EMBL/GenBank/DDBJ whole genome shotgun (WGS) entry which is preliminary data.</text>
</comment>
<evidence type="ECO:0000256" key="4">
    <source>
        <dbReference type="ARBA" id="ARBA00022475"/>
    </source>
</evidence>
<keyword evidence="4" id="KW-1003">Cell membrane</keyword>
<dbReference type="PANTHER" id="PTHR23501">
    <property type="entry name" value="MAJOR FACILITATOR SUPERFAMILY"/>
    <property type="match status" value="1"/>
</dbReference>